<dbReference type="EMBL" id="JBBKZU010000003">
    <property type="protein sequence ID" value="MEJ8810919.1"/>
    <property type="molecule type" value="Genomic_DNA"/>
</dbReference>
<gene>
    <name evidence="8" type="ORF">WKW77_07545</name>
</gene>
<organism evidence="8 9">
    <name type="scientific">Variovorax ureilyticus</name>
    <dbReference type="NCBI Taxonomy" id="1836198"/>
    <lineage>
        <taxon>Bacteria</taxon>
        <taxon>Pseudomonadati</taxon>
        <taxon>Pseudomonadota</taxon>
        <taxon>Betaproteobacteria</taxon>
        <taxon>Burkholderiales</taxon>
        <taxon>Comamonadaceae</taxon>
        <taxon>Variovorax</taxon>
    </lineage>
</organism>
<keyword evidence="3" id="KW-0479">Metal-binding</keyword>
<dbReference type="InterPro" id="IPR045121">
    <property type="entry name" value="CoAse"/>
</dbReference>
<dbReference type="CDD" id="cd03426">
    <property type="entry name" value="NUDIX_CoAse_Nudt7"/>
    <property type="match status" value="1"/>
</dbReference>
<evidence type="ECO:0000256" key="2">
    <source>
        <dbReference type="ARBA" id="ARBA00001946"/>
    </source>
</evidence>
<evidence type="ECO:0000256" key="6">
    <source>
        <dbReference type="ARBA" id="ARBA00023211"/>
    </source>
</evidence>
<evidence type="ECO:0000256" key="3">
    <source>
        <dbReference type="ARBA" id="ARBA00022723"/>
    </source>
</evidence>
<feature type="domain" description="Nudix hydrolase" evidence="7">
    <location>
        <begin position="72"/>
        <end position="203"/>
    </location>
</feature>
<dbReference type="PROSITE" id="PS51462">
    <property type="entry name" value="NUDIX"/>
    <property type="match status" value="1"/>
</dbReference>
<dbReference type="InterPro" id="IPR000086">
    <property type="entry name" value="NUDIX_hydrolase_dom"/>
</dbReference>
<keyword evidence="6" id="KW-0464">Manganese</keyword>
<comment type="cofactor">
    <cofactor evidence="2">
        <name>Mg(2+)</name>
        <dbReference type="ChEBI" id="CHEBI:18420"/>
    </cofactor>
</comment>
<evidence type="ECO:0000256" key="5">
    <source>
        <dbReference type="ARBA" id="ARBA00022842"/>
    </source>
</evidence>
<dbReference type="PANTHER" id="PTHR12992">
    <property type="entry name" value="NUDIX HYDROLASE"/>
    <property type="match status" value="1"/>
</dbReference>
<dbReference type="Gene3D" id="3.90.79.10">
    <property type="entry name" value="Nucleoside Triphosphate Pyrophosphohydrolase"/>
    <property type="match status" value="1"/>
</dbReference>
<dbReference type="Proteomes" id="UP001365846">
    <property type="component" value="Unassembled WGS sequence"/>
</dbReference>
<dbReference type="NCBIfam" id="NF007980">
    <property type="entry name" value="PRK10707.1"/>
    <property type="match status" value="1"/>
</dbReference>
<reference evidence="8 9" key="1">
    <citation type="submission" date="2024-03" db="EMBL/GenBank/DDBJ databases">
        <title>Novel species of the genus Variovorax.</title>
        <authorList>
            <person name="Liu Q."/>
            <person name="Xin Y.-H."/>
        </authorList>
    </citation>
    <scope>NUCLEOTIDE SEQUENCE [LARGE SCALE GENOMIC DNA]</scope>
    <source>
        <strain evidence="8 9">KACC 18899</strain>
    </source>
</reference>
<dbReference type="InterPro" id="IPR015797">
    <property type="entry name" value="NUDIX_hydrolase-like_dom_sf"/>
</dbReference>
<keyword evidence="4" id="KW-0378">Hydrolase</keyword>
<dbReference type="PANTHER" id="PTHR12992:SF11">
    <property type="entry name" value="MITOCHONDRIAL COENZYME A DIPHOSPHATASE NUDT8"/>
    <property type="match status" value="1"/>
</dbReference>
<dbReference type="Pfam" id="PF00293">
    <property type="entry name" value="NUDIX"/>
    <property type="match status" value="1"/>
</dbReference>
<comment type="caution">
    <text evidence="8">The sequence shown here is derived from an EMBL/GenBank/DDBJ whole genome shotgun (WGS) entry which is preliminary data.</text>
</comment>
<evidence type="ECO:0000313" key="9">
    <source>
        <dbReference type="Proteomes" id="UP001365846"/>
    </source>
</evidence>
<keyword evidence="5" id="KW-0460">Magnesium</keyword>
<comment type="cofactor">
    <cofactor evidence="1">
        <name>Mn(2+)</name>
        <dbReference type="ChEBI" id="CHEBI:29035"/>
    </cofactor>
</comment>
<evidence type="ECO:0000313" key="8">
    <source>
        <dbReference type="EMBL" id="MEJ8810919.1"/>
    </source>
</evidence>
<evidence type="ECO:0000256" key="4">
    <source>
        <dbReference type="ARBA" id="ARBA00022801"/>
    </source>
</evidence>
<protein>
    <submittedName>
        <fullName evidence="8">CoA pyrophosphatase</fullName>
    </submittedName>
</protein>
<sequence>MSATPVEAINVVPPAPLRSFDPREVPVSSIDSSLPAVAADQLGVRALRARFAMPPAWTPELRREPQLSDRPPAQAAVLVPIVTREQPTVLLTERTAHLTHHSGQVAFPGGRVDPEDANISAAALREAWEEVGLSAEYIEVLGTLPTYTTITSFIVTPVVALVRPDFELAINPHEVAEAFEVPLAFLMDPANHRRHTMTDEDRRSREWLSMPYQDGAHERFVWGATAGMLRNLYRFLSA</sequence>
<proteinExistence type="predicted"/>
<dbReference type="RefSeq" id="WP_340356242.1">
    <property type="nucleotide sequence ID" value="NZ_JBBKZU010000003.1"/>
</dbReference>
<accession>A0ABU8VDH2</accession>
<evidence type="ECO:0000259" key="7">
    <source>
        <dbReference type="PROSITE" id="PS51462"/>
    </source>
</evidence>
<dbReference type="SUPFAM" id="SSF55811">
    <property type="entry name" value="Nudix"/>
    <property type="match status" value="1"/>
</dbReference>
<evidence type="ECO:0000256" key="1">
    <source>
        <dbReference type="ARBA" id="ARBA00001936"/>
    </source>
</evidence>
<keyword evidence="9" id="KW-1185">Reference proteome</keyword>
<name>A0ABU8VDH2_9BURK</name>